<organism evidence="1 2">
    <name type="scientific">Tripterygium wilfordii</name>
    <name type="common">Thunder God vine</name>
    <dbReference type="NCBI Taxonomy" id="458696"/>
    <lineage>
        <taxon>Eukaryota</taxon>
        <taxon>Viridiplantae</taxon>
        <taxon>Streptophyta</taxon>
        <taxon>Embryophyta</taxon>
        <taxon>Tracheophyta</taxon>
        <taxon>Spermatophyta</taxon>
        <taxon>Magnoliopsida</taxon>
        <taxon>eudicotyledons</taxon>
        <taxon>Gunneridae</taxon>
        <taxon>Pentapetalae</taxon>
        <taxon>rosids</taxon>
        <taxon>fabids</taxon>
        <taxon>Celastrales</taxon>
        <taxon>Celastraceae</taxon>
        <taxon>Tripterygium</taxon>
    </lineage>
</organism>
<protein>
    <submittedName>
        <fullName evidence="1">Putative transferase</fullName>
    </submittedName>
</protein>
<keyword evidence="2" id="KW-1185">Reference proteome</keyword>
<accession>A0A7J7C662</accession>
<dbReference type="EMBL" id="JAAARO010000020">
    <property type="protein sequence ID" value="KAF5729643.1"/>
    <property type="molecule type" value="Genomic_DNA"/>
</dbReference>
<comment type="caution">
    <text evidence="1">The sequence shown here is derived from an EMBL/GenBank/DDBJ whole genome shotgun (WGS) entry which is preliminary data.</text>
</comment>
<dbReference type="AlphaFoldDB" id="A0A7J7C662"/>
<proteinExistence type="predicted"/>
<dbReference type="InParanoid" id="A0A7J7C662"/>
<reference evidence="1 2" key="1">
    <citation type="journal article" date="2020" name="Nat. Commun.">
        <title>Genome of Tripterygium wilfordii and identification of cytochrome P450 involved in triptolide biosynthesis.</title>
        <authorList>
            <person name="Tu L."/>
            <person name="Su P."/>
            <person name="Zhang Z."/>
            <person name="Gao L."/>
            <person name="Wang J."/>
            <person name="Hu T."/>
            <person name="Zhou J."/>
            <person name="Zhang Y."/>
            <person name="Zhao Y."/>
            <person name="Liu Y."/>
            <person name="Song Y."/>
            <person name="Tong Y."/>
            <person name="Lu Y."/>
            <person name="Yang J."/>
            <person name="Xu C."/>
            <person name="Jia M."/>
            <person name="Peters R.J."/>
            <person name="Huang L."/>
            <person name="Gao W."/>
        </authorList>
    </citation>
    <scope>NUCLEOTIDE SEQUENCE [LARGE SCALE GENOMIC DNA]</scope>
    <source>
        <strain evidence="2">cv. XIE 37</strain>
        <tissue evidence="1">Leaf</tissue>
    </source>
</reference>
<dbReference type="Gene3D" id="3.30.559.10">
    <property type="entry name" value="Chloramphenicol acetyltransferase-like domain"/>
    <property type="match status" value="1"/>
</dbReference>
<dbReference type="GO" id="GO:0016740">
    <property type="term" value="F:transferase activity"/>
    <property type="evidence" value="ECO:0007669"/>
    <property type="project" value="UniProtKB-KW"/>
</dbReference>
<name>A0A7J7C662_TRIWF</name>
<dbReference type="Proteomes" id="UP000593562">
    <property type="component" value="Unassembled WGS sequence"/>
</dbReference>
<evidence type="ECO:0000313" key="1">
    <source>
        <dbReference type="EMBL" id="KAF5729643.1"/>
    </source>
</evidence>
<keyword evidence="1" id="KW-0808">Transferase</keyword>
<evidence type="ECO:0000313" key="2">
    <source>
        <dbReference type="Proteomes" id="UP000593562"/>
    </source>
</evidence>
<dbReference type="Pfam" id="PF02458">
    <property type="entry name" value="Transferase"/>
    <property type="match status" value="1"/>
</dbReference>
<dbReference type="FunCoup" id="A0A7J7C662">
    <property type="interactions" value="445"/>
</dbReference>
<sequence>MAMEGHIEAVQTVPPFKVTDPRQVHQVSVADAVASATGWVKESLARAQAEQLVLSGRLRRGEEGHGYLEIVANDSGVRLVKAKLPVTVAEFLDLKERDKDAGAQLVFWKDIEEQNPQYPPLLLFRTDTVARIPTFYFPNLKKMNTSPASFFPSSQNKNDGQTMVFTSKTVYPANEVAMVCIEEAESKIGRKSVVNFVCS</sequence>
<dbReference type="InterPro" id="IPR023213">
    <property type="entry name" value="CAT-like_dom_sf"/>
</dbReference>
<gene>
    <name evidence="1" type="ORF">HS088_TW20G00006</name>
</gene>